<sequence length="31" mass="3306">EGMMLPMNLVLAALAGVIAWGRARKAPIQAR</sequence>
<reference evidence="2 3" key="1">
    <citation type="submission" date="2018-06" db="EMBL/GenBank/DDBJ databases">
        <title>Genomic Encyclopedia of Type Strains, Phase IV (KMG-IV): sequencing the most valuable type-strain genomes for metagenomic binning, comparative biology and taxonomic classification.</title>
        <authorList>
            <person name="Goeker M."/>
        </authorList>
    </citation>
    <scope>NUCLEOTIDE SEQUENCE [LARGE SCALE GENOMIC DNA]</scope>
    <source>
        <strain evidence="2 3">DSM 18048</strain>
    </source>
</reference>
<protein>
    <submittedName>
        <fullName evidence="2">Uncharacterized protein</fullName>
    </submittedName>
</protein>
<evidence type="ECO:0000313" key="1">
    <source>
        <dbReference type="EMBL" id="PYE48357.1"/>
    </source>
</evidence>
<dbReference type="AlphaFoldDB" id="A0A318SGV1"/>
<proteinExistence type="predicted"/>
<feature type="non-terminal residue" evidence="2">
    <location>
        <position position="1"/>
    </location>
</feature>
<dbReference type="EMBL" id="QJSX01000031">
    <property type="protein sequence ID" value="PYE48357.1"/>
    <property type="molecule type" value="Genomic_DNA"/>
</dbReference>
<evidence type="ECO:0000313" key="3">
    <source>
        <dbReference type="Proteomes" id="UP000248326"/>
    </source>
</evidence>
<name>A0A318SGV1_9DEIO</name>
<evidence type="ECO:0000313" key="2">
    <source>
        <dbReference type="EMBL" id="PYE49504.1"/>
    </source>
</evidence>
<keyword evidence="3" id="KW-1185">Reference proteome</keyword>
<comment type="caution">
    <text evidence="2">The sequence shown here is derived from an EMBL/GenBank/DDBJ whole genome shotgun (WGS) entry which is preliminary data.</text>
</comment>
<dbReference type="Proteomes" id="UP000248326">
    <property type="component" value="Unassembled WGS sequence"/>
</dbReference>
<gene>
    <name evidence="2" type="ORF">DES52_12250</name>
    <name evidence="1" type="ORF">DES52_13127</name>
</gene>
<dbReference type="EMBL" id="QJSX01000022">
    <property type="protein sequence ID" value="PYE49504.1"/>
    <property type="molecule type" value="Genomic_DNA"/>
</dbReference>
<accession>A0A318SGV1</accession>
<organism evidence="2 3">
    <name type="scientific">Deinococcus yavapaiensis KR-236</name>
    <dbReference type="NCBI Taxonomy" id="694435"/>
    <lineage>
        <taxon>Bacteria</taxon>
        <taxon>Thermotogati</taxon>
        <taxon>Deinococcota</taxon>
        <taxon>Deinococci</taxon>
        <taxon>Deinococcales</taxon>
        <taxon>Deinococcaceae</taxon>
        <taxon>Deinococcus</taxon>
    </lineage>
</organism>